<dbReference type="RefSeq" id="WP_065729173.1">
    <property type="nucleotide sequence ID" value="NZ_CP016428.1"/>
</dbReference>
<dbReference type="InterPro" id="IPR032710">
    <property type="entry name" value="NTF2-like_dom_sf"/>
</dbReference>
<dbReference type="EMBL" id="CP016428">
    <property type="protein sequence ID" value="ANW01958.1"/>
    <property type="molecule type" value="Genomic_DNA"/>
</dbReference>
<gene>
    <name evidence="2" type="ORF">LMTR13_19080</name>
</gene>
<organism evidence="2 3">
    <name type="scientific">Bradyrhizobium icense</name>
    <dbReference type="NCBI Taxonomy" id="1274631"/>
    <lineage>
        <taxon>Bacteria</taxon>
        <taxon>Pseudomonadati</taxon>
        <taxon>Pseudomonadota</taxon>
        <taxon>Alphaproteobacteria</taxon>
        <taxon>Hyphomicrobiales</taxon>
        <taxon>Nitrobacteraceae</taxon>
        <taxon>Bradyrhizobium</taxon>
    </lineage>
</organism>
<evidence type="ECO:0000313" key="2">
    <source>
        <dbReference type="EMBL" id="ANW01958.1"/>
    </source>
</evidence>
<keyword evidence="3" id="KW-1185">Reference proteome</keyword>
<dbReference type="KEGG" id="bic:LMTR13_19080"/>
<dbReference type="CDD" id="cd00531">
    <property type="entry name" value="NTF2_like"/>
    <property type="match status" value="1"/>
</dbReference>
<evidence type="ECO:0000313" key="3">
    <source>
        <dbReference type="Proteomes" id="UP000092839"/>
    </source>
</evidence>
<dbReference type="OrthoDB" id="953853at2"/>
<dbReference type="AlphaFoldDB" id="A0A1B1UGS0"/>
<dbReference type="Gene3D" id="3.10.450.50">
    <property type="match status" value="1"/>
</dbReference>
<sequence length="130" mass="14307">MQSAADDAVSTIIEKWSAAFRKLDADALAALYSRHALFYGSNPTLYRGNEGVAAYFNALPRWRAPTVQFTDVTIAQVSPDLINFAGIANFDLGEEASPLSVKITWVILREDGDWKIVSHHVSSKTPLIEP</sequence>
<name>A0A1B1UGS0_9BRAD</name>
<dbReference type="InterPro" id="IPR037401">
    <property type="entry name" value="SnoaL-like"/>
</dbReference>
<dbReference type="Proteomes" id="UP000092839">
    <property type="component" value="Chromosome"/>
</dbReference>
<reference evidence="2 3" key="1">
    <citation type="submission" date="2016-07" db="EMBL/GenBank/DDBJ databases">
        <title>Complete genome sequence of Bradyrhizobium icense LMTR 13T, a potential inoculant strain isolated from lima bean (Phaseolus lunatus) in Peru.</title>
        <authorList>
            <person name="Ormeno-Orrillo E."/>
            <person name="Duran D."/>
            <person name="Rogel M.A."/>
            <person name="Rey L."/>
            <person name="Imperial J."/>
            <person name="Ruiz-Argueso T."/>
            <person name="Martinez-Romero E."/>
        </authorList>
    </citation>
    <scope>NUCLEOTIDE SEQUENCE [LARGE SCALE GENOMIC DNA]</scope>
    <source>
        <strain evidence="2 3">LMTR 13</strain>
    </source>
</reference>
<feature type="domain" description="SnoaL-like" evidence="1">
    <location>
        <begin position="9"/>
        <end position="123"/>
    </location>
</feature>
<dbReference type="SUPFAM" id="SSF54427">
    <property type="entry name" value="NTF2-like"/>
    <property type="match status" value="1"/>
</dbReference>
<dbReference type="STRING" id="1274631.LMTR13_19080"/>
<dbReference type="Pfam" id="PF13474">
    <property type="entry name" value="SnoaL_3"/>
    <property type="match status" value="1"/>
</dbReference>
<evidence type="ECO:0000259" key="1">
    <source>
        <dbReference type="Pfam" id="PF13474"/>
    </source>
</evidence>
<protein>
    <submittedName>
        <fullName evidence="2">DUF4440 domain-containing protein</fullName>
    </submittedName>
</protein>
<accession>A0A1B1UGS0</accession>
<proteinExistence type="predicted"/>